<dbReference type="PANTHER" id="PTHR42690:SF1">
    <property type="entry name" value="THREONINE SYNTHASE-LIKE 2"/>
    <property type="match status" value="1"/>
</dbReference>
<dbReference type="InterPro" id="IPR051166">
    <property type="entry name" value="Threonine_Synthase"/>
</dbReference>
<name>M2CDU3_TREDN</name>
<dbReference type="Gene3D" id="3.40.50.1100">
    <property type="match status" value="2"/>
</dbReference>
<comment type="caution">
    <text evidence="2">The sequence shown here is derived from an EMBL/GenBank/DDBJ whole genome shotgun (WGS) entry which is preliminary data.</text>
</comment>
<dbReference type="PANTHER" id="PTHR42690">
    <property type="entry name" value="THREONINE SYNTHASE FAMILY MEMBER"/>
    <property type="match status" value="1"/>
</dbReference>
<proteinExistence type="predicted"/>
<dbReference type="InterPro" id="IPR029144">
    <property type="entry name" value="Thr_synth_N"/>
</dbReference>
<dbReference type="Proteomes" id="UP000011708">
    <property type="component" value="Chromosome"/>
</dbReference>
<feature type="domain" description="Threonine synthase N-terminal" evidence="1">
    <location>
        <begin position="4"/>
        <end position="69"/>
    </location>
</feature>
<dbReference type="RefSeq" id="WP_002687974.1">
    <property type="nucleotide sequence ID" value="NZ_CM001794.1"/>
</dbReference>
<accession>M2CDU3</accession>
<dbReference type="Pfam" id="PF14821">
    <property type="entry name" value="Thr_synth_N"/>
    <property type="match status" value="1"/>
</dbReference>
<evidence type="ECO:0000313" key="2">
    <source>
        <dbReference type="EMBL" id="EMB31768.1"/>
    </source>
</evidence>
<dbReference type="PATRIC" id="fig|999431.4.peg.913"/>
<dbReference type="HOGENOM" id="CLU_015170_0_0_12"/>
<organism evidence="2">
    <name type="scientific">Treponema denticola H1-T</name>
    <dbReference type="NCBI Taxonomy" id="999431"/>
    <lineage>
        <taxon>Bacteria</taxon>
        <taxon>Pseudomonadati</taxon>
        <taxon>Spirochaetota</taxon>
        <taxon>Spirochaetia</taxon>
        <taxon>Spirochaetales</taxon>
        <taxon>Treponemataceae</taxon>
        <taxon>Treponema</taxon>
    </lineage>
</organism>
<dbReference type="InterPro" id="IPR036052">
    <property type="entry name" value="TrpB-like_PALP_sf"/>
</dbReference>
<evidence type="ECO:0000259" key="1">
    <source>
        <dbReference type="Pfam" id="PF14821"/>
    </source>
</evidence>
<sequence>MDLVSTRNNNKIVSFYEAVTNCMPADGGLYIPKEALDLSDWTYHLNETSSFTSITGALTSAILREEFSPAVSERIAVSAFGNYSPRVRQLDERLFLLDLFHGPTGCHRDFGFLWFASVLEHILTITDKKAIVLGTGTKKNGQSMAAAFWNKKRVKTLLIHPKGYASGIPEEYLAENGGSIYSVECEGDVKDVENLKRSVYLDRNLVEKYGLTLANTVNIGRLLPQIFFYFYAFTRFKKHIFGEIYYALHSGNYGNLAAGLFAWKSGLSLNGFITDSTPELSVNKDGDCFCKTTMEIPLSQRSAADPVSPSNIERLEQIFEISPAIMKALIFPKQVDPKDYKELIRKAYQRYGIMIDTSTAAAYGAAIKSKILKNKGPETLVLISKDHPAFEADIIEEACGEKPNQPEYMSGLDKPIKNIKKIQASKKEIENMLEYMER</sequence>
<protein>
    <recommendedName>
        <fullName evidence="1">Threonine synthase N-terminal domain-containing protein</fullName>
    </recommendedName>
</protein>
<dbReference type="AlphaFoldDB" id="M2CDU3"/>
<dbReference type="SUPFAM" id="SSF53686">
    <property type="entry name" value="Tryptophan synthase beta subunit-like PLP-dependent enzymes"/>
    <property type="match status" value="1"/>
</dbReference>
<dbReference type="Gene3D" id="3.90.1380.10">
    <property type="entry name" value="Threonine synthase, N-terminal domain"/>
    <property type="match status" value="1"/>
</dbReference>
<dbReference type="InterPro" id="IPR037158">
    <property type="entry name" value="Thr_synth_N_sf"/>
</dbReference>
<gene>
    <name evidence="2" type="ORF">HMPREF9725_00890</name>
</gene>
<dbReference type="EMBL" id="AGDW01000013">
    <property type="protein sequence ID" value="EMB31768.1"/>
    <property type="molecule type" value="Genomic_DNA"/>
</dbReference>
<reference evidence="2" key="1">
    <citation type="submission" date="2012-01" db="EMBL/GenBank/DDBJ databases">
        <title>The Genome Sequence of Treponema denticola H1-T.</title>
        <authorList>
            <consortium name="The Broad Institute Genome Sequencing Platform"/>
            <person name="Earl A."/>
            <person name="Ward D."/>
            <person name="Feldgarden M."/>
            <person name="Gevers D."/>
            <person name="Blanton J.M."/>
            <person name="Fenno C.J."/>
            <person name="Baranova O.V."/>
            <person name="Mathney J."/>
            <person name="Dewhirst F.E."/>
            <person name="Izard J."/>
            <person name="Young S.K."/>
            <person name="Zeng Q."/>
            <person name="Gargeya S."/>
            <person name="Fitzgerald M."/>
            <person name="Haas B."/>
            <person name="Abouelleil A."/>
            <person name="Alvarado L."/>
            <person name="Arachchi H.M."/>
            <person name="Berlin A."/>
            <person name="Chapman S.B."/>
            <person name="Gearin G."/>
            <person name="Goldberg J."/>
            <person name="Griggs A."/>
            <person name="Gujja S."/>
            <person name="Hansen M."/>
            <person name="Heiman D."/>
            <person name="Howarth C."/>
            <person name="Larimer J."/>
            <person name="Lui A."/>
            <person name="MacDonald P.J.P."/>
            <person name="McCowen C."/>
            <person name="Montmayeur A."/>
            <person name="Murphy C."/>
            <person name="Neiman D."/>
            <person name="Pearson M."/>
            <person name="Priest M."/>
            <person name="Roberts A."/>
            <person name="Saif S."/>
            <person name="Shea T."/>
            <person name="Sisk P."/>
            <person name="Stolte C."/>
            <person name="Sykes S."/>
            <person name="Wortman J."/>
            <person name="Nusbaum C."/>
            <person name="Birren B."/>
        </authorList>
    </citation>
    <scope>NUCLEOTIDE SEQUENCE [LARGE SCALE GENOMIC DNA]</scope>
    <source>
        <strain evidence="2">H1-T</strain>
    </source>
</reference>